<dbReference type="InterPro" id="IPR017853">
    <property type="entry name" value="GH"/>
</dbReference>
<proteinExistence type="inferred from homology"/>
<comment type="caution">
    <text evidence="3">The sequence shown here is derived from an EMBL/GenBank/DDBJ whole genome shotgun (WGS) entry which is preliminary data.</text>
</comment>
<name>A0AA88A865_FICCA</name>
<dbReference type="InterPro" id="IPR001360">
    <property type="entry name" value="Glyco_hydro_1"/>
</dbReference>
<keyword evidence="4" id="KW-1185">Reference proteome</keyword>
<dbReference type="Gene3D" id="3.20.20.80">
    <property type="entry name" value="Glycosidases"/>
    <property type="match status" value="1"/>
</dbReference>
<dbReference type="AlphaFoldDB" id="A0AA88A865"/>
<dbReference type="Pfam" id="PF00232">
    <property type="entry name" value="Glyco_hydro_1"/>
    <property type="match status" value="1"/>
</dbReference>
<protein>
    <submittedName>
        <fullName evidence="3">Uncharacterized protein</fullName>
    </submittedName>
</protein>
<evidence type="ECO:0000313" key="4">
    <source>
        <dbReference type="Proteomes" id="UP001187192"/>
    </source>
</evidence>
<dbReference type="Proteomes" id="UP001187192">
    <property type="component" value="Unassembled WGS sequence"/>
</dbReference>
<comment type="similarity">
    <text evidence="1 2">Belongs to the glycosyl hydrolase 1 family.</text>
</comment>
<dbReference type="PRINTS" id="PR00131">
    <property type="entry name" value="GLHYDRLASE1"/>
</dbReference>
<dbReference type="EMBL" id="BTGU01000032">
    <property type="protein sequence ID" value="GMN49848.1"/>
    <property type="molecule type" value="Genomic_DNA"/>
</dbReference>
<dbReference type="GO" id="GO:0005975">
    <property type="term" value="P:carbohydrate metabolic process"/>
    <property type="evidence" value="ECO:0007669"/>
    <property type="project" value="InterPro"/>
</dbReference>
<dbReference type="GO" id="GO:0008422">
    <property type="term" value="F:beta-glucosidase activity"/>
    <property type="evidence" value="ECO:0007669"/>
    <property type="project" value="TreeGrafter"/>
</dbReference>
<sequence>MGGSRKEKGEIRIWRAKSSMHYTNSHQQARSEGQNCLHTMAWAKSPFYCGTPSSRQGEEGKKVKTSTKLVLDKQILDLKREDKRWKYWGYFGGSLSSKVEVQSLLLVGHRTPDPREDAFGLYGDGFDGEMASWSLDLNHLEFSIDCSGVVERVTSVLPGGKICKSACQAFSGGFSNGRVWVTAREGRFGDVNMAGVDFYNKLIDALLLKGIQPFVTLTHLDFPRELEERYEGWLSPESQKDFAYFAETCFKFFGDRVKYWVTINEPNIQVIHCYRTGNFPPSRCSKPFGNCLDGDSEKEPYIAAHNLILSHASAVDIYRTKFQKQQGGSIGIVLQAAWFEPISNSTADKSAAERAQSFFTNWLISFLPADWASISKMKYKDLCFGISKVDYLKVKFDAGYYVKDCISSPCKPAIGVTWTEGLYQQSSERNGVPIGESIPGTVDWMNVYPQGMEKVITYVQERYNNTPIFITENGYGCFDNPNSTIEEALHDIDRVKFMADSLDALMRAVRNGANVRGYFVWSLLDNFEWTYGNTDTCLAWGVTMDSIALK</sequence>
<evidence type="ECO:0000313" key="3">
    <source>
        <dbReference type="EMBL" id="GMN49848.1"/>
    </source>
</evidence>
<evidence type="ECO:0000256" key="1">
    <source>
        <dbReference type="ARBA" id="ARBA00010838"/>
    </source>
</evidence>
<evidence type="ECO:0000256" key="2">
    <source>
        <dbReference type="RuleBase" id="RU003690"/>
    </source>
</evidence>
<accession>A0AA88A865</accession>
<dbReference type="PANTHER" id="PTHR10353:SF213">
    <property type="entry name" value="BETA-GLUCOSIDASE 45-RELATED"/>
    <property type="match status" value="1"/>
</dbReference>
<gene>
    <name evidence="3" type="ORF">TIFTF001_019010</name>
</gene>
<organism evidence="3 4">
    <name type="scientific">Ficus carica</name>
    <name type="common">Common fig</name>
    <dbReference type="NCBI Taxonomy" id="3494"/>
    <lineage>
        <taxon>Eukaryota</taxon>
        <taxon>Viridiplantae</taxon>
        <taxon>Streptophyta</taxon>
        <taxon>Embryophyta</taxon>
        <taxon>Tracheophyta</taxon>
        <taxon>Spermatophyta</taxon>
        <taxon>Magnoliopsida</taxon>
        <taxon>eudicotyledons</taxon>
        <taxon>Gunneridae</taxon>
        <taxon>Pentapetalae</taxon>
        <taxon>rosids</taxon>
        <taxon>fabids</taxon>
        <taxon>Rosales</taxon>
        <taxon>Moraceae</taxon>
        <taxon>Ficeae</taxon>
        <taxon>Ficus</taxon>
    </lineage>
</organism>
<dbReference type="PANTHER" id="PTHR10353">
    <property type="entry name" value="GLYCOSYL HYDROLASE"/>
    <property type="match status" value="1"/>
</dbReference>
<dbReference type="SUPFAM" id="SSF51445">
    <property type="entry name" value="(Trans)glycosidases"/>
    <property type="match status" value="1"/>
</dbReference>
<reference evidence="3" key="1">
    <citation type="submission" date="2023-07" db="EMBL/GenBank/DDBJ databases">
        <title>draft genome sequence of fig (Ficus carica).</title>
        <authorList>
            <person name="Takahashi T."/>
            <person name="Nishimura K."/>
        </authorList>
    </citation>
    <scope>NUCLEOTIDE SEQUENCE</scope>
</reference>